<sequence length="213" mass="24506">MDGFLLYFTQTIINGNPVFTYIFIFITGVLQLIFPPFPSDVIIVLEGYLTTVGSNYSFYSVCIVSVLGSILGSFIVYLFGYKKGSEVLKYQIVLKYISDKHIKRSEKVFHKYGKYGLIISKFIPGTSSIMVLFSGVFKVKRRIYFPYIIFSIFLQQFIYLLLGRFIGHNVEQVKKFFSIFNLVAVIVVVVFAILIFIIYKCKKSKKVKAENCK</sequence>
<evidence type="ECO:0000313" key="9">
    <source>
        <dbReference type="Proteomes" id="UP000306409"/>
    </source>
</evidence>
<keyword evidence="9" id="KW-1185">Reference proteome</keyword>
<evidence type="ECO:0000256" key="1">
    <source>
        <dbReference type="ARBA" id="ARBA00004651"/>
    </source>
</evidence>
<dbReference type="EMBL" id="CP061336">
    <property type="protein sequence ID" value="QNU68583.1"/>
    <property type="molecule type" value="Genomic_DNA"/>
</dbReference>
<evidence type="ECO:0000256" key="4">
    <source>
        <dbReference type="ARBA" id="ARBA00022692"/>
    </source>
</evidence>
<keyword evidence="3" id="KW-1003">Cell membrane</keyword>
<dbReference type="InterPro" id="IPR051311">
    <property type="entry name" value="DedA_domain"/>
</dbReference>
<evidence type="ECO:0000259" key="7">
    <source>
        <dbReference type="Pfam" id="PF09335"/>
    </source>
</evidence>
<comment type="subcellular location">
    <subcellularLocation>
        <location evidence="1">Cell membrane</location>
        <topology evidence="1">Multi-pass membrane protein</topology>
    </subcellularLocation>
</comment>
<dbReference type="InterPro" id="IPR032816">
    <property type="entry name" value="VTT_dom"/>
</dbReference>
<dbReference type="Proteomes" id="UP000306409">
    <property type="component" value="Chromosome"/>
</dbReference>
<dbReference type="Pfam" id="PF09335">
    <property type="entry name" value="VTT_dom"/>
    <property type="match status" value="1"/>
</dbReference>
<name>A0A4U7JIY3_9FIRM</name>
<protein>
    <submittedName>
        <fullName evidence="8">DedA family protein</fullName>
    </submittedName>
</protein>
<organism evidence="8 9">
    <name type="scientific">Ruminiclostridium herbifermentans</name>
    <dbReference type="NCBI Taxonomy" id="2488810"/>
    <lineage>
        <taxon>Bacteria</taxon>
        <taxon>Bacillati</taxon>
        <taxon>Bacillota</taxon>
        <taxon>Clostridia</taxon>
        <taxon>Eubacteriales</taxon>
        <taxon>Oscillospiraceae</taxon>
        <taxon>Ruminiclostridium</taxon>
    </lineage>
</organism>
<dbReference type="KEGG" id="rher:EHE19_009385"/>
<evidence type="ECO:0000256" key="6">
    <source>
        <dbReference type="ARBA" id="ARBA00023136"/>
    </source>
</evidence>
<accession>A0A4U7JIY3</accession>
<dbReference type="OrthoDB" id="9813426at2"/>
<reference evidence="8 9" key="1">
    <citation type="submission" date="2020-09" db="EMBL/GenBank/DDBJ databases">
        <title>Characterization and genome sequencing of Ruminiclostridium sp. nov. MA18.</title>
        <authorList>
            <person name="Rettenmaier R."/>
            <person name="Kowollik M.-L."/>
            <person name="Liebl W."/>
            <person name="Zverlov V."/>
        </authorList>
    </citation>
    <scope>NUCLEOTIDE SEQUENCE [LARGE SCALE GENOMIC DNA]</scope>
    <source>
        <strain evidence="8 9">MA18</strain>
    </source>
</reference>
<evidence type="ECO:0000256" key="5">
    <source>
        <dbReference type="ARBA" id="ARBA00022989"/>
    </source>
</evidence>
<evidence type="ECO:0000313" key="8">
    <source>
        <dbReference type="EMBL" id="QNU68583.1"/>
    </source>
</evidence>
<dbReference type="RefSeq" id="WP_137696188.1">
    <property type="nucleotide sequence ID" value="NZ_CP061336.1"/>
</dbReference>
<keyword evidence="4" id="KW-0812">Transmembrane</keyword>
<feature type="domain" description="VTT" evidence="7">
    <location>
        <begin position="38"/>
        <end position="164"/>
    </location>
</feature>
<keyword evidence="6" id="KW-0472">Membrane</keyword>
<dbReference type="GO" id="GO:0005886">
    <property type="term" value="C:plasma membrane"/>
    <property type="evidence" value="ECO:0007669"/>
    <property type="project" value="UniProtKB-SubCell"/>
</dbReference>
<proteinExistence type="inferred from homology"/>
<evidence type="ECO:0000256" key="3">
    <source>
        <dbReference type="ARBA" id="ARBA00022475"/>
    </source>
</evidence>
<gene>
    <name evidence="8" type="ORF">EHE19_009385</name>
</gene>
<dbReference type="PANTHER" id="PTHR42709:SF6">
    <property type="entry name" value="UNDECAPRENYL PHOSPHATE TRANSPORTER A"/>
    <property type="match status" value="1"/>
</dbReference>
<dbReference type="PANTHER" id="PTHR42709">
    <property type="entry name" value="ALKALINE PHOSPHATASE LIKE PROTEIN"/>
    <property type="match status" value="1"/>
</dbReference>
<keyword evidence="5" id="KW-1133">Transmembrane helix</keyword>
<comment type="similarity">
    <text evidence="2">Belongs to the DedA family.</text>
</comment>
<dbReference type="AlphaFoldDB" id="A0A4U7JIY3"/>
<evidence type="ECO:0000256" key="2">
    <source>
        <dbReference type="ARBA" id="ARBA00010792"/>
    </source>
</evidence>